<gene>
    <name evidence="2" type="primary">LRT</name>
</gene>
<feature type="region of interest" description="Disordered" evidence="1">
    <location>
        <begin position="91"/>
        <end position="116"/>
    </location>
</feature>
<accession>H2EIH3</accession>
<reference evidence="2" key="1">
    <citation type="submission" date="2011-10" db="EMBL/GenBank/DDBJ databases">
        <title>Characterization and isolation of differentially expressed bud sport genes in apple by suppression subtractive hybridization.</title>
        <authorList>
            <person name="Song Y."/>
        </authorList>
    </citation>
    <scope>NUCLEOTIDE SEQUENCE</scope>
</reference>
<feature type="non-terminal residue" evidence="2">
    <location>
        <position position="116"/>
    </location>
</feature>
<proteinExistence type="evidence at transcript level"/>
<evidence type="ECO:0000313" key="2">
    <source>
        <dbReference type="EMBL" id="AEX97095.1"/>
    </source>
</evidence>
<feature type="non-terminal residue" evidence="2">
    <location>
        <position position="1"/>
    </location>
</feature>
<protein>
    <submittedName>
        <fullName evidence="2">Leucine-rich repeat transmembrane protein</fullName>
    </submittedName>
</protein>
<keyword evidence="2" id="KW-0472">Membrane</keyword>
<dbReference type="AlphaFoldDB" id="H2EIH3"/>
<evidence type="ECO:0000256" key="1">
    <source>
        <dbReference type="SAM" id="MobiDB-lite"/>
    </source>
</evidence>
<dbReference type="EMBL" id="JN941577">
    <property type="protein sequence ID" value="AEX97095.1"/>
    <property type="molecule type" value="mRNA"/>
</dbReference>
<organism evidence="2">
    <name type="scientific">Malus domestica</name>
    <name type="common">Apple</name>
    <name type="synonym">Pyrus malus</name>
    <dbReference type="NCBI Taxonomy" id="3750"/>
    <lineage>
        <taxon>Eukaryota</taxon>
        <taxon>Viridiplantae</taxon>
        <taxon>Streptophyta</taxon>
        <taxon>Embryophyta</taxon>
        <taxon>Tracheophyta</taxon>
        <taxon>Spermatophyta</taxon>
        <taxon>Magnoliopsida</taxon>
        <taxon>eudicotyledons</taxon>
        <taxon>Gunneridae</taxon>
        <taxon>Pentapetalae</taxon>
        <taxon>rosids</taxon>
        <taxon>fabids</taxon>
        <taxon>Rosales</taxon>
        <taxon>Rosaceae</taxon>
        <taxon>Amygdaloideae</taxon>
        <taxon>Maleae</taxon>
        <taxon>Malus</taxon>
    </lineage>
</organism>
<name>H2EIH3_MALDO</name>
<sequence length="116" mass="13609">DLISFSSWTRTFQCSNSIQEVVLEWELLRRQFRSWQWRVAMETDGIPEAWFLKYRHPGLCEGIKCDRNGSHRGCVQGRDIKIKHSCGSQKVVETGNRHRNWKQRRSSWGSESVGKA</sequence>
<keyword evidence="2" id="KW-0812">Transmembrane</keyword>